<name>A0A2U8ZUL5_ODOAN</name>
<feature type="compositionally biased region" description="Polar residues" evidence="1">
    <location>
        <begin position="29"/>
        <end position="38"/>
    </location>
</feature>
<evidence type="ECO:0000313" key="2">
    <source>
        <dbReference type="EMBL" id="AWO14611.1"/>
    </source>
</evidence>
<dbReference type="AlphaFoldDB" id="A0A2U8ZUL5"/>
<sequence length="95" mass="10339">MKNCTAMYSGPRQEKAELSCQTLDPPPQASSLPSTTSEGADEDQSSQSPHKAKFINSGKKNETAFLDVIGRDPTWSHLAASCLKCIFDDLPKTHN</sequence>
<evidence type="ECO:0000256" key="1">
    <source>
        <dbReference type="SAM" id="MobiDB-lite"/>
    </source>
</evidence>
<reference evidence="2" key="1">
    <citation type="journal article" date="2018" name="Sci. Rep.">
        <title>Cathelicidin-OA1, a novel antioxidant peptide identified from an amphibian, accelerates skin wound healing.</title>
        <authorList>
            <person name="Cao X."/>
            <person name="Wang Y."/>
            <person name="Wu C."/>
            <person name="Li X."/>
            <person name="Fu Z."/>
            <person name="Yang M."/>
            <person name="Bian W."/>
            <person name="Wang S."/>
            <person name="Song Y."/>
            <person name="Tang J."/>
            <person name="Yang X."/>
        </authorList>
    </citation>
    <scope>NUCLEOTIDE SEQUENCE</scope>
</reference>
<organism evidence="2">
    <name type="scientific">Odorrana andersonii</name>
    <name type="common">Golden crossband frog</name>
    <name type="synonym">Rana andersonii</name>
    <dbReference type="NCBI Taxonomy" id="369514"/>
    <lineage>
        <taxon>Eukaryota</taxon>
        <taxon>Metazoa</taxon>
        <taxon>Chordata</taxon>
        <taxon>Craniata</taxon>
        <taxon>Vertebrata</taxon>
        <taxon>Euteleostomi</taxon>
        <taxon>Amphibia</taxon>
        <taxon>Batrachia</taxon>
        <taxon>Anura</taxon>
        <taxon>Neobatrachia</taxon>
        <taxon>Ranoidea</taxon>
        <taxon>Ranidae</taxon>
        <taxon>Odorrana</taxon>
    </lineage>
</organism>
<feature type="region of interest" description="Disordered" evidence="1">
    <location>
        <begin position="1"/>
        <end position="57"/>
    </location>
</feature>
<protein>
    <submittedName>
        <fullName evidence="2">Cathelicidin-OA1</fullName>
    </submittedName>
</protein>
<accession>A0A2U8ZUL5</accession>
<dbReference type="EMBL" id="MF577057">
    <property type="protein sequence ID" value="AWO14611.1"/>
    <property type="molecule type" value="mRNA"/>
</dbReference>
<proteinExistence type="evidence at transcript level"/>